<dbReference type="InterPro" id="IPR013785">
    <property type="entry name" value="Aldolase_TIM"/>
</dbReference>
<dbReference type="EMBL" id="JAYGHK010000053">
    <property type="protein sequence ID" value="MEA5609536.1"/>
    <property type="molecule type" value="Genomic_DNA"/>
</dbReference>
<dbReference type="RefSeq" id="WP_323244589.1">
    <property type="nucleotide sequence ID" value="NZ_JAYGHK010000053.1"/>
</dbReference>
<evidence type="ECO:0000256" key="1">
    <source>
        <dbReference type="SAM" id="Phobius"/>
    </source>
</evidence>
<comment type="caution">
    <text evidence="3">The sequence shown here is derived from an EMBL/GenBank/DDBJ whole genome shotgun (WGS) entry which is preliminary data.</text>
</comment>
<keyword evidence="1" id="KW-0472">Membrane</keyword>
<dbReference type="Pfam" id="PF00724">
    <property type="entry name" value="Oxidored_FMN"/>
    <property type="match status" value="1"/>
</dbReference>
<feature type="transmembrane region" description="Helical" evidence="1">
    <location>
        <begin position="55"/>
        <end position="71"/>
    </location>
</feature>
<evidence type="ECO:0000313" key="4">
    <source>
        <dbReference type="Proteomes" id="UP001303285"/>
    </source>
</evidence>
<dbReference type="PANTHER" id="PTHR22893">
    <property type="entry name" value="NADH OXIDOREDUCTASE-RELATED"/>
    <property type="match status" value="1"/>
</dbReference>
<sequence length="191" mass="21268">MPTNDPVHPWLYLPLFAASGGVSLMTSLSIGAIASERLGSDKVSYHSNNQIGLESAYLLTVFSMIWVLQITEKLFSIIAEQLNTYELAYLHLLDGLAFGFHELGTPMTLAEFRDVFIGTLMGNCGYSQEQAEVAIKSETADLIAFGRPFISNPDLVERFTNNWPLNPPAEMKDWYSFVPSGYIDFPTDQES</sequence>
<dbReference type="InterPro" id="IPR045247">
    <property type="entry name" value="Oye-like"/>
</dbReference>
<reference evidence="3 4" key="1">
    <citation type="submission" date="2023-12" db="EMBL/GenBank/DDBJ databases">
        <title>Baltic Sea Cyanobacteria.</title>
        <authorList>
            <person name="Delbaje E."/>
            <person name="Fewer D.P."/>
            <person name="Shishido T.K."/>
        </authorList>
    </citation>
    <scope>NUCLEOTIDE SEQUENCE [LARGE SCALE GENOMIC DNA]</scope>
    <source>
        <strain evidence="3 4">UHCC 0060</strain>
    </source>
</reference>
<accession>A0ABU5UTF9</accession>
<name>A0ABU5UTF9_NODSP</name>
<proteinExistence type="predicted"/>
<keyword evidence="4" id="KW-1185">Reference proteome</keyword>
<dbReference type="Proteomes" id="UP001303285">
    <property type="component" value="Unassembled WGS sequence"/>
</dbReference>
<organism evidence="3 4">
    <name type="scientific">Nodularia spumigena UHCC 0060</name>
    <dbReference type="NCBI Taxonomy" id="3110300"/>
    <lineage>
        <taxon>Bacteria</taxon>
        <taxon>Bacillati</taxon>
        <taxon>Cyanobacteriota</taxon>
        <taxon>Cyanophyceae</taxon>
        <taxon>Nostocales</taxon>
        <taxon>Nodulariaceae</taxon>
        <taxon>Nodularia</taxon>
    </lineage>
</organism>
<dbReference type="InterPro" id="IPR001155">
    <property type="entry name" value="OxRdtase_FMN_N"/>
</dbReference>
<protein>
    <recommendedName>
        <fullName evidence="2">NADH:flavin oxidoreductase/NADH oxidase N-terminal domain-containing protein</fullName>
    </recommendedName>
</protein>
<gene>
    <name evidence="3" type="ORF">VB695_15920</name>
</gene>
<evidence type="ECO:0000259" key="2">
    <source>
        <dbReference type="Pfam" id="PF00724"/>
    </source>
</evidence>
<dbReference type="SUPFAM" id="SSF51395">
    <property type="entry name" value="FMN-linked oxidoreductases"/>
    <property type="match status" value="1"/>
</dbReference>
<dbReference type="Gene3D" id="3.20.20.70">
    <property type="entry name" value="Aldolase class I"/>
    <property type="match status" value="1"/>
</dbReference>
<keyword evidence="1" id="KW-1133">Transmembrane helix</keyword>
<feature type="transmembrane region" description="Helical" evidence="1">
    <location>
        <begin position="12"/>
        <end position="34"/>
    </location>
</feature>
<evidence type="ECO:0000313" key="3">
    <source>
        <dbReference type="EMBL" id="MEA5609536.1"/>
    </source>
</evidence>
<dbReference type="PANTHER" id="PTHR22893:SF91">
    <property type="entry name" value="NADPH DEHYDROGENASE 2-RELATED"/>
    <property type="match status" value="1"/>
</dbReference>
<keyword evidence="1" id="KW-0812">Transmembrane</keyword>
<feature type="domain" description="NADH:flavin oxidoreductase/NADH oxidase N-terminal" evidence="2">
    <location>
        <begin position="107"/>
        <end position="165"/>
    </location>
</feature>